<evidence type="ECO:0000313" key="2">
    <source>
        <dbReference type="Proteomes" id="UP000254664"/>
    </source>
</evidence>
<keyword evidence="2" id="KW-1185">Reference proteome</keyword>
<dbReference type="SUPFAM" id="SSF69322">
    <property type="entry name" value="Tricorn protease domain 2"/>
    <property type="match status" value="1"/>
</dbReference>
<dbReference type="Proteomes" id="UP000254664">
    <property type="component" value="Unassembled WGS sequence"/>
</dbReference>
<dbReference type="OrthoDB" id="1630871at2"/>
<proteinExistence type="predicted"/>
<protein>
    <submittedName>
        <fullName evidence="1">Dipeptidyl peptidase IV</fullName>
    </submittedName>
</protein>
<name>A0A381JBG1_9CLOT</name>
<gene>
    <name evidence="1" type="ORF">NCTC9836_02851</name>
</gene>
<sequence>MKKFKVLSIIALISIILQCMLLVFLDRYYLVDNYNFEVTYLENVFSNNITRELPKDVDEKVISCDGKYLAYYENLSIKITNILSGEESYIVPEEDKKIDYFNWSEDGKEIIIAEKGNEVNSDNAIISSYDIENNKRDYIYKITNIDSDYSIDLIKKTSNKNITYIGYSNGSEKVIIKVKGNADSKKLDLAIKDVSSFYILPNEEYILYTDIKKHDIYSSVENKKLYLRDSCTSKFMNVDYEGNLYFLEGEDSKSNKLNLYKMDESNNLIKGNTLDVRADNEDILINSKGSIFADNKYLGVITSLKDNKEYKYQGNILNVYDNGFYTIYDNRLIQYKLDF</sequence>
<dbReference type="AlphaFoldDB" id="A0A381JBG1"/>
<dbReference type="EMBL" id="UFWZ01000001">
    <property type="protein sequence ID" value="SUY48445.1"/>
    <property type="molecule type" value="Genomic_DNA"/>
</dbReference>
<evidence type="ECO:0000313" key="1">
    <source>
        <dbReference type="EMBL" id="SUY48445.1"/>
    </source>
</evidence>
<reference evidence="1 2" key="1">
    <citation type="submission" date="2018-06" db="EMBL/GenBank/DDBJ databases">
        <authorList>
            <consortium name="Pathogen Informatics"/>
            <person name="Doyle S."/>
        </authorList>
    </citation>
    <scope>NUCLEOTIDE SEQUENCE [LARGE SCALE GENOMIC DNA]</scope>
    <source>
        <strain evidence="1 2">NCTC9836</strain>
    </source>
</reference>
<dbReference type="RefSeq" id="WP_115642258.1">
    <property type="nucleotide sequence ID" value="NZ_UFWZ01000001.1"/>
</dbReference>
<organism evidence="1 2">
    <name type="scientific">Clostridium putrefaciens</name>
    <dbReference type="NCBI Taxonomy" id="99675"/>
    <lineage>
        <taxon>Bacteria</taxon>
        <taxon>Bacillati</taxon>
        <taxon>Bacillota</taxon>
        <taxon>Clostridia</taxon>
        <taxon>Eubacteriales</taxon>
        <taxon>Clostridiaceae</taxon>
        <taxon>Clostridium</taxon>
    </lineage>
</organism>
<accession>A0A381JBG1</accession>